<evidence type="ECO:0000256" key="2">
    <source>
        <dbReference type="ARBA" id="ARBA00022676"/>
    </source>
</evidence>
<gene>
    <name evidence="6" type="ORF">ACFQH1_12040</name>
</gene>
<dbReference type="Pfam" id="PF13632">
    <property type="entry name" value="Glyco_trans_2_3"/>
    <property type="match status" value="1"/>
</dbReference>
<dbReference type="GO" id="GO:0016757">
    <property type="term" value="F:glycosyltransferase activity"/>
    <property type="evidence" value="ECO:0007669"/>
    <property type="project" value="UniProtKB-KW"/>
</dbReference>
<name>A0ABW1UII6_9LACO</name>
<dbReference type="Proteomes" id="UP001596227">
    <property type="component" value="Unassembled WGS sequence"/>
</dbReference>
<keyword evidence="4" id="KW-0472">Membrane</keyword>
<evidence type="ECO:0000256" key="4">
    <source>
        <dbReference type="SAM" id="Phobius"/>
    </source>
</evidence>
<dbReference type="EC" id="2.4.-.-" evidence="6"/>
<feature type="transmembrane region" description="Helical" evidence="4">
    <location>
        <begin position="343"/>
        <end position="363"/>
    </location>
</feature>
<keyword evidence="4" id="KW-0812">Transmembrane</keyword>
<evidence type="ECO:0000259" key="5">
    <source>
        <dbReference type="Pfam" id="PF13632"/>
    </source>
</evidence>
<dbReference type="EMBL" id="JBHSSB010000032">
    <property type="protein sequence ID" value="MFC6295933.1"/>
    <property type="molecule type" value="Genomic_DNA"/>
</dbReference>
<accession>A0ABW1UII6</accession>
<dbReference type="InterPro" id="IPR001173">
    <property type="entry name" value="Glyco_trans_2-like"/>
</dbReference>
<dbReference type="RefSeq" id="WP_137607109.1">
    <property type="nucleotide sequence ID" value="NZ_BJDH01000004.1"/>
</dbReference>
<keyword evidence="7" id="KW-1185">Reference proteome</keyword>
<evidence type="ECO:0000313" key="6">
    <source>
        <dbReference type="EMBL" id="MFC6295933.1"/>
    </source>
</evidence>
<proteinExistence type="inferred from homology"/>
<feature type="transmembrane region" description="Helical" evidence="4">
    <location>
        <begin position="383"/>
        <end position="401"/>
    </location>
</feature>
<feature type="transmembrane region" description="Helical" evidence="4">
    <location>
        <begin position="306"/>
        <end position="331"/>
    </location>
</feature>
<dbReference type="PANTHER" id="PTHR43630:SF1">
    <property type="entry name" value="POLY-BETA-1,6-N-ACETYL-D-GLUCOSAMINE SYNTHASE"/>
    <property type="match status" value="1"/>
</dbReference>
<protein>
    <submittedName>
        <fullName evidence="6">Glycosyltransferase family 2 protein</fullName>
        <ecNumber evidence="6">2.4.-.-</ecNumber>
    </submittedName>
</protein>
<comment type="similarity">
    <text evidence="1">Belongs to the glycosyltransferase 2 family.</text>
</comment>
<evidence type="ECO:0000256" key="1">
    <source>
        <dbReference type="ARBA" id="ARBA00006739"/>
    </source>
</evidence>
<reference evidence="7" key="1">
    <citation type="journal article" date="2019" name="Int. J. Syst. Evol. Microbiol.">
        <title>The Global Catalogue of Microorganisms (GCM) 10K type strain sequencing project: providing services to taxonomists for standard genome sequencing and annotation.</title>
        <authorList>
            <consortium name="The Broad Institute Genomics Platform"/>
            <consortium name="The Broad Institute Genome Sequencing Center for Infectious Disease"/>
            <person name="Wu L."/>
            <person name="Ma J."/>
        </authorList>
    </citation>
    <scope>NUCLEOTIDE SEQUENCE [LARGE SCALE GENOMIC DNA]</scope>
    <source>
        <strain evidence="7">CCM 8934</strain>
    </source>
</reference>
<evidence type="ECO:0000256" key="3">
    <source>
        <dbReference type="ARBA" id="ARBA00022679"/>
    </source>
</evidence>
<evidence type="ECO:0000313" key="7">
    <source>
        <dbReference type="Proteomes" id="UP001596227"/>
    </source>
</evidence>
<dbReference type="SUPFAM" id="SSF53448">
    <property type="entry name" value="Nucleotide-diphospho-sugar transferases"/>
    <property type="match status" value="1"/>
</dbReference>
<dbReference type="Gene3D" id="3.90.550.10">
    <property type="entry name" value="Spore Coat Polysaccharide Biosynthesis Protein SpsA, Chain A"/>
    <property type="match status" value="1"/>
</dbReference>
<keyword evidence="2 6" id="KW-0328">Glycosyltransferase</keyword>
<dbReference type="InterPro" id="IPR029044">
    <property type="entry name" value="Nucleotide-diphossugar_trans"/>
</dbReference>
<comment type="caution">
    <text evidence="6">The sequence shown here is derived from an EMBL/GenBank/DDBJ whole genome shotgun (WGS) entry which is preliminary data.</text>
</comment>
<feature type="transmembrane region" description="Helical" evidence="4">
    <location>
        <begin position="7"/>
        <end position="26"/>
    </location>
</feature>
<sequence>MIILSRIAITISSLFYGYFLLNILLINHYREPSQSFKKGTQPYRLYLIIPVLNEAGVITTTINRLSQELAKLPDSIEPQIIAVDDNSSDRSLAELAASKSPFLQILHRAGNERQGKGAVINTAVHYLQNTLARQASPETTIIGVLDADAFMNSQDLTKVVAQFEAMPKMAMLQTGVSINNQTNWLTRMQNFEFMCINSSTQQLRNRLGQGIASGNGQFVRLSLARNNAWGNSLLEDLEYTLRTWLLGGQVRFTHTIVVQQEAVRQLPAFFNQRVRWCQGAVQCMHYLPVLWRSRFVNNFQKFDTTFWITMPITGCLVPITSLVALVTLITHSLQNWSDGWHHLALMTILIITVLSCIVFTNLFERNTRDAHLPFKLWSTLLDSFSFQVYLLIIGLTPYAAITRQLIGQTKWTKTTHGSAPVTEDLKSLVKGDE</sequence>
<dbReference type="PANTHER" id="PTHR43630">
    <property type="entry name" value="POLY-BETA-1,6-N-ACETYL-D-GLUCOSAMINE SYNTHASE"/>
    <property type="match status" value="1"/>
</dbReference>
<keyword evidence="3 6" id="KW-0808">Transferase</keyword>
<keyword evidence="4" id="KW-1133">Transmembrane helix</keyword>
<organism evidence="6 7">
    <name type="scientific">Lactiplantibacillus daoliensis</name>
    <dbReference type="NCBI Taxonomy" id="2559916"/>
    <lineage>
        <taxon>Bacteria</taxon>
        <taxon>Bacillati</taxon>
        <taxon>Bacillota</taxon>
        <taxon>Bacilli</taxon>
        <taxon>Lactobacillales</taxon>
        <taxon>Lactobacillaceae</taxon>
        <taxon>Lactiplantibacillus</taxon>
    </lineage>
</organism>
<feature type="domain" description="Glycosyltransferase 2-like" evidence="5">
    <location>
        <begin position="141"/>
        <end position="343"/>
    </location>
</feature>